<name>A0ABQ9GEE9_9NEOP</name>
<dbReference type="PANTHER" id="PTHR33273:SF2">
    <property type="entry name" value="ENDONUCLEASE_EXONUCLEASE_PHOSPHATASE DOMAIN-CONTAINING PROTEIN"/>
    <property type="match status" value="1"/>
</dbReference>
<dbReference type="EMBL" id="JARBHB010000013">
    <property type="protein sequence ID" value="KAJ8869474.1"/>
    <property type="molecule type" value="Genomic_DNA"/>
</dbReference>
<proteinExistence type="predicted"/>
<dbReference type="InterPro" id="IPR005135">
    <property type="entry name" value="Endo/exonuclease/phosphatase"/>
</dbReference>
<evidence type="ECO:0000313" key="2">
    <source>
        <dbReference type="EMBL" id="KAJ8869474.1"/>
    </source>
</evidence>
<dbReference type="Pfam" id="PF14529">
    <property type="entry name" value="Exo_endo_phos_2"/>
    <property type="match status" value="1"/>
</dbReference>
<dbReference type="Gene3D" id="3.60.10.10">
    <property type="entry name" value="Endonuclease/exonuclease/phosphatase"/>
    <property type="match status" value="1"/>
</dbReference>
<protein>
    <recommendedName>
        <fullName evidence="1">Endonuclease/exonuclease/phosphatase domain-containing protein</fullName>
    </recommendedName>
</protein>
<evidence type="ECO:0000313" key="3">
    <source>
        <dbReference type="Proteomes" id="UP001159363"/>
    </source>
</evidence>
<feature type="domain" description="Endonuclease/exonuclease/phosphatase" evidence="1">
    <location>
        <begin position="20"/>
        <end position="130"/>
    </location>
</feature>
<dbReference type="SUPFAM" id="SSF56219">
    <property type="entry name" value="DNase I-like"/>
    <property type="match status" value="1"/>
</dbReference>
<comment type="caution">
    <text evidence="2">The sequence shown here is derived from an EMBL/GenBank/DDBJ whole genome shotgun (WGS) entry which is preliminary data.</text>
</comment>
<gene>
    <name evidence="2" type="ORF">PR048_028465</name>
</gene>
<dbReference type="InterPro" id="IPR036691">
    <property type="entry name" value="Endo/exonu/phosph_ase_sf"/>
</dbReference>
<evidence type="ECO:0000259" key="1">
    <source>
        <dbReference type="Pfam" id="PF14529"/>
    </source>
</evidence>
<dbReference type="Proteomes" id="UP001159363">
    <property type="component" value="Chromosome 12"/>
</dbReference>
<dbReference type="PANTHER" id="PTHR33273">
    <property type="entry name" value="DOMAIN-CONTAINING PROTEIN, PUTATIVE-RELATED"/>
    <property type="match status" value="1"/>
</dbReference>
<reference evidence="2 3" key="1">
    <citation type="submission" date="2023-02" db="EMBL/GenBank/DDBJ databases">
        <title>LHISI_Scaffold_Assembly.</title>
        <authorList>
            <person name="Stuart O.P."/>
            <person name="Cleave R."/>
            <person name="Magrath M.J.L."/>
            <person name="Mikheyev A.S."/>
        </authorList>
    </citation>
    <scope>NUCLEOTIDE SEQUENCE [LARGE SCALE GENOMIC DNA]</scope>
    <source>
        <strain evidence="2">Daus_M_001</strain>
        <tissue evidence="2">Leg muscle</tissue>
    </source>
</reference>
<sequence length="190" mass="21551">MGSQQDSTIVMIPTQIGDMVIAALYSPPRSKELQEKLQDIIKKAPNYILGGDLNSKSPAWGCNEYNKDGKVLENMQEQYRFTVAAPNELTCYPYNTNYESSILNVFVTNIKAITDMEVKQELSYDHVPIIATLTLPNSKQPYQKALLLTNWEDFENSFKNDYPEVTAHGIDINTEAKVITDTIKFYIKKA</sequence>
<accession>A0ABQ9GEE9</accession>
<keyword evidence="3" id="KW-1185">Reference proteome</keyword>
<organism evidence="2 3">
    <name type="scientific">Dryococelus australis</name>
    <dbReference type="NCBI Taxonomy" id="614101"/>
    <lineage>
        <taxon>Eukaryota</taxon>
        <taxon>Metazoa</taxon>
        <taxon>Ecdysozoa</taxon>
        <taxon>Arthropoda</taxon>
        <taxon>Hexapoda</taxon>
        <taxon>Insecta</taxon>
        <taxon>Pterygota</taxon>
        <taxon>Neoptera</taxon>
        <taxon>Polyneoptera</taxon>
        <taxon>Phasmatodea</taxon>
        <taxon>Verophasmatodea</taxon>
        <taxon>Anareolatae</taxon>
        <taxon>Phasmatidae</taxon>
        <taxon>Eurycanthinae</taxon>
        <taxon>Dryococelus</taxon>
    </lineage>
</organism>